<sequence>MDENKEILISGTLNYKEFKKYFRYHTRKLVWGYFLFVVVLFLFLFRDSMFEDWFSVVFTLVLSFILSGVFTLILMFLMQMRVRKEYKSDQLIKNQITYRISDEGIHQKNGRSNAYFEWGNIISAHEHKELFLLYISKNKAVVLPKRYFNSSEEISSFKKVVGKNVLTKKVKMMK</sequence>
<gene>
    <name evidence="3" type="ORF">JOC86_004212</name>
</gene>
<keyword evidence="1" id="KW-0812">Transmembrane</keyword>
<keyword evidence="4" id="KW-1185">Reference proteome</keyword>
<dbReference type="EMBL" id="JAFBDZ010000005">
    <property type="protein sequence ID" value="MBM7587638.1"/>
    <property type="molecule type" value="Genomic_DNA"/>
</dbReference>
<evidence type="ECO:0000259" key="2">
    <source>
        <dbReference type="Pfam" id="PF14317"/>
    </source>
</evidence>
<organism evidence="3 4">
    <name type="scientific">Rossellomorea pakistanensis</name>
    <dbReference type="NCBI Taxonomy" id="992288"/>
    <lineage>
        <taxon>Bacteria</taxon>
        <taxon>Bacillati</taxon>
        <taxon>Bacillota</taxon>
        <taxon>Bacilli</taxon>
        <taxon>Bacillales</taxon>
        <taxon>Bacillaceae</taxon>
        <taxon>Rossellomorea</taxon>
    </lineage>
</organism>
<feature type="domain" description="YcxB-like C-terminal" evidence="2">
    <location>
        <begin position="100"/>
        <end position="159"/>
    </location>
</feature>
<protein>
    <recommendedName>
        <fullName evidence="2">YcxB-like C-terminal domain-containing protein</fullName>
    </recommendedName>
</protein>
<dbReference type="InterPro" id="IPR025588">
    <property type="entry name" value="YcxB-like_C"/>
</dbReference>
<comment type="caution">
    <text evidence="3">The sequence shown here is derived from an EMBL/GenBank/DDBJ whole genome shotgun (WGS) entry which is preliminary data.</text>
</comment>
<keyword evidence="1" id="KW-0472">Membrane</keyword>
<reference evidence="3 4" key="1">
    <citation type="submission" date="2021-01" db="EMBL/GenBank/DDBJ databases">
        <title>Genomic Encyclopedia of Type Strains, Phase IV (KMG-IV): sequencing the most valuable type-strain genomes for metagenomic binning, comparative biology and taxonomic classification.</title>
        <authorList>
            <person name="Goeker M."/>
        </authorList>
    </citation>
    <scope>NUCLEOTIDE SEQUENCE [LARGE SCALE GENOMIC DNA]</scope>
    <source>
        <strain evidence="3 4">DSM 24834</strain>
    </source>
</reference>
<accession>A0ABS2NIE6</accession>
<proteinExistence type="predicted"/>
<evidence type="ECO:0000313" key="3">
    <source>
        <dbReference type="EMBL" id="MBM7587638.1"/>
    </source>
</evidence>
<feature type="transmembrane region" description="Helical" evidence="1">
    <location>
        <begin position="29"/>
        <end position="45"/>
    </location>
</feature>
<feature type="transmembrane region" description="Helical" evidence="1">
    <location>
        <begin position="57"/>
        <end position="78"/>
    </location>
</feature>
<dbReference type="Proteomes" id="UP001646157">
    <property type="component" value="Unassembled WGS sequence"/>
</dbReference>
<evidence type="ECO:0000256" key="1">
    <source>
        <dbReference type="SAM" id="Phobius"/>
    </source>
</evidence>
<keyword evidence="1" id="KW-1133">Transmembrane helix</keyword>
<name>A0ABS2NIE6_9BACI</name>
<dbReference type="Pfam" id="PF14317">
    <property type="entry name" value="YcxB"/>
    <property type="match status" value="1"/>
</dbReference>
<dbReference type="RefSeq" id="WP_205174815.1">
    <property type="nucleotide sequence ID" value="NZ_JAFBDZ010000005.1"/>
</dbReference>
<evidence type="ECO:0000313" key="4">
    <source>
        <dbReference type="Proteomes" id="UP001646157"/>
    </source>
</evidence>